<dbReference type="RefSeq" id="WP_051436127.1">
    <property type="nucleotide sequence ID" value="NZ_JAMB01000003.1"/>
</dbReference>
<dbReference type="OrthoDB" id="21395at2"/>
<reference evidence="2 3" key="1">
    <citation type="submission" date="2014-01" db="EMBL/GenBank/DDBJ databases">
        <title>Marinomonas ushuaiensis DSM 15871 Genome Sequencing.</title>
        <authorList>
            <person name="Lai Q."/>
            <person name="Shao Z.S."/>
        </authorList>
    </citation>
    <scope>NUCLEOTIDE SEQUENCE [LARGE SCALE GENOMIC DNA]</scope>
    <source>
        <strain evidence="2 3">DSM 15871</strain>
    </source>
</reference>
<dbReference type="PATRIC" id="fig|1122207.3.peg.1128"/>
<dbReference type="eggNOG" id="ENOG5032SHU">
    <property type="taxonomic scope" value="Bacteria"/>
</dbReference>
<organism evidence="2 3">
    <name type="scientific">Marinomonas ushuaiensis DSM 15871</name>
    <dbReference type="NCBI Taxonomy" id="1122207"/>
    <lineage>
        <taxon>Bacteria</taxon>
        <taxon>Pseudomonadati</taxon>
        <taxon>Pseudomonadota</taxon>
        <taxon>Gammaproteobacteria</taxon>
        <taxon>Oceanospirillales</taxon>
        <taxon>Oceanospirillaceae</taxon>
        <taxon>Marinomonas</taxon>
    </lineage>
</organism>
<keyword evidence="3" id="KW-1185">Reference proteome</keyword>
<evidence type="ECO:0000313" key="3">
    <source>
        <dbReference type="Proteomes" id="UP000054058"/>
    </source>
</evidence>
<feature type="domain" description="DUF2760" evidence="1">
    <location>
        <begin position="85"/>
        <end position="206"/>
    </location>
</feature>
<dbReference type="STRING" id="1122207.MUS1_09920"/>
<protein>
    <recommendedName>
        <fullName evidence="1">DUF2760 domain-containing protein</fullName>
    </recommendedName>
</protein>
<name>X7E8V0_9GAMM</name>
<evidence type="ECO:0000259" key="1">
    <source>
        <dbReference type="Pfam" id="PF10816"/>
    </source>
</evidence>
<dbReference type="Proteomes" id="UP000054058">
    <property type="component" value="Unassembled WGS sequence"/>
</dbReference>
<gene>
    <name evidence="2" type="ORF">MUS1_09920</name>
</gene>
<dbReference type="EMBL" id="JAMB01000003">
    <property type="protein sequence ID" value="ETX11578.1"/>
    <property type="molecule type" value="Genomic_DNA"/>
</dbReference>
<dbReference type="InterPro" id="IPR021212">
    <property type="entry name" value="DUF2760"/>
</dbReference>
<comment type="caution">
    <text evidence="2">The sequence shown here is derived from an EMBL/GenBank/DDBJ whole genome shotgun (WGS) entry which is preliminary data.</text>
</comment>
<dbReference type="AlphaFoldDB" id="X7E8V0"/>
<dbReference type="Pfam" id="PF10816">
    <property type="entry name" value="DUF2760"/>
    <property type="match status" value="1"/>
</dbReference>
<proteinExistence type="predicted"/>
<accession>X7E8V0</accession>
<evidence type="ECO:0000313" key="2">
    <source>
        <dbReference type="EMBL" id="ETX11578.1"/>
    </source>
</evidence>
<sequence length="207" mass="22667">MTQNTKTQKITSQEVKPLSFVPRFIGAFGQFFKYMGSGDYAARCQHAGKGDVFAFEAEPTVITETIETIREIEVAAPILDTVNEDGAHQLLQLLQQEARFIDFLQESIDDYADADVGAAARQIHSGCAKVLNQHFTIDVVNSASENSRVEIPAGYDAKQIKLEGRVEGSGPYAGTLIHPGWKVTDTRLPKVTNTENLTILAPAEVEV</sequence>